<keyword evidence="2" id="KW-1185">Reference proteome</keyword>
<dbReference type="AlphaFoldDB" id="A0A0B0P366"/>
<protein>
    <submittedName>
        <fullName evidence="1">Uncharacterized protein</fullName>
    </submittedName>
</protein>
<dbReference type="Proteomes" id="UP000032142">
    <property type="component" value="Unassembled WGS sequence"/>
</dbReference>
<gene>
    <name evidence="1" type="ORF">F383_27981</name>
</gene>
<organism evidence="1 2">
    <name type="scientific">Gossypium arboreum</name>
    <name type="common">Tree cotton</name>
    <name type="synonym">Gossypium nanking</name>
    <dbReference type="NCBI Taxonomy" id="29729"/>
    <lineage>
        <taxon>Eukaryota</taxon>
        <taxon>Viridiplantae</taxon>
        <taxon>Streptophyta</taxon>
        <taxon>Embryophyta</taxon>
        <taxon>Tracheophyta</taxon>
        <taxon>Spermatophyta</taxon>
        <taxon>Magnoliopsida</taxon>
        <taxon>eudicotyledons</taxon>
        <taxon>Gunneridae</taxon>
        <taxon>Pentapetalae</taxon>
        <taxon>rosids</taxon>
        <taxon>malvids</taxon>
        <taxon>Malvales</taxon>
        <taxon>Malvaceae</taxon>
        <taxon>Malvoideae</taxon>
        <taxon>Gossypium</taxon>
    </lineage>
</organism>
<sequence length="30" mass="3407">MCKLSVYSSCISMCSTGEFSSEMEEHLRCK</sequence>
<evidence type="ECO:0000313" key="2">
    <source>
        <dbReference type="Proteomes" id="UP000032142"/>
    </source>
</evidence>
<reference evidence="2" key="1">
    <citation type="submission" date="2014-09" db="EMBL/GenBank/DDBJ databases">
        <authorList>
            <person name="Mudge J."/>
            <person name="Ramaraj T."/>
            <person name="Lindquist I.E."/>
            <person name="Bharti A.K."/>
            <person name="Sundararajan A."/>
            <person name="Cameron C.T."/>
            <person name="Woodward J.E."/>
            <person name="May G.D."/>
            <person name="Brubaker C."/>
            <person name="Broadhvest J."/>
            <person name="Wilkins T.A."/>
        </authorList>
    </citation>
    <scope>NUCLEOTIDE SEQUENCE</scope>
    <source>
        <strain evidence="2">cv. AKA8401</strain>
    </source>
</reference>
<accession>A0A0B0P366</accession>
<evidence type="ECO:0000313" key="1">
    <source>
        <dbReference type="EMBL" id="KHG21183.1"/>
    </source>
</evidence>
<proteinExistence type="predicted"/>
<dbReference type="EMBL" id="KN417794">
    <property type="protein sequence ID" value="KHG21183.1"/>
    <property type="molecule type" value="Genomic_DNA"/>
</dbReference>
<name>A0A0B0P366_GOSAR</name>